<evidence type="ECO:0000256" key="14">
    <source>
        <dbReference type="ARBA" id="ARBA00030753"/>
    </source>
</evidence>
<keyword evidence="13" id="KW-0472">Membrane</keyword>
<comment type="function">
    <text evidence="1">Accessory subunit of the mitochondrial membrane respiratory chain NADH dehydrogenase (Complex I), that is believed not to be involved in catalysis. Complex I functions in the transfer of electrons from NADH to the respiratory chain. The immediate electron acceptor for the enzyme is believed to be ubiquinone.</text>
</comment>
<comment type="subunit">
    <text evidence="16">Complex I is composed of 45 different subunits. Interacts with BCAP31.</text>
</comment>
<evidence type="ECO:0000256" key="4">
    <source>
        <dbReference type="ARBA" id="ARBA00018632"/>
    </source>
</evidence>
<reference evidence="17" key="1">
    <citation type="journal article" date="2016" name="Ticks Tick Borne Dis.">
        <title>De novo assembly and annotation of the salivary gland transcriptome of Rhipicephalus appendiculatus male and female ticks during blood feeding.</title>
        <authorList>
            <person name="de Castro M.H."/>
            <person name="de Klerk D."/>
            <person name="Pienaar R."/>
            <person name="Latif A.A."/>
            <person name="Rees D.J."/>
            <person name="Mans B.J."/>
        </authorList>
    </citation>
    <scope>NUCLEOTIDE SEQUENCE</scope>
    <source>
        <tissue evidence="17">Salivary glands</tissue>
    </source>
</reference>
<dbReference type="InterPro" id="IPR019329">
    <property type="entry name" value="NADH_UbQ_OxRdtase_ESSS_su"/>
</dbReference>
<evidence type="ECO:0000256" key="2">
    <source>
        <dbReference type="ARBA" id="ARBA00004434"/>
    </source>
</evidence>
<dbReference type="PANTHER" id="PTHR13327">
    <property type="entry name" value="NADH-UBIQUINONE OXIDOREDUCTASE ESSS SUBUNIT, MITOCHONDRIAL PRECURSOR"/>
    <property type="match status" value="1"/>
</dbReference>
<keyword evidence="9" id="KW-0809">Transit peptide</keyword>
<evidence type="ECO:0000256" key="7">
    <source>
        <dbReference type="ARBA" id="ARBA00022692"/>
    </source>
</evidence>
<sequence>MALLLRRNLLPRLANFYKVTRSAGASISTTPKNKEVPTTTATVPDTVGRPPVTAADFADTKPRYWMSFGYSDEDYYEDSDAHHTLMFTGITVVACVSVVLFMYAPDFKDVDWVAREALLELERREKLGLPLVDPNLIDPSRIVLPPEEELEDFEIIL</sequence>
<evidence type="ECO:0000256" key="5">
    <source>
        <dbReference type="ARBA" id="ARBA00022448"/>
    </source>
</evidence>
<proteinExistence type="inferred from homology"/>
<evidence type="ECO:0000256" key="3">
    <source>
        <dbReference type="ARBA" id="ARBA00008915"/>
    </source>
</evidence>
<evidence type="ECO:0000256" key="10">
    <source>
        <dbReference type="ARBA" id="ARBA00022982"/>
    </source>
</evidence>
<evidence type="ECO:0000256" key="9">
    <source>
        <dbReference type="ARBA" id="ARBA00022946"/>
    </source>
</evidence>
<accession>A0A131Z500</accession>
<evidence type="ECO:0000256" key="1">
    <source>
        <dbReference type="ARBA" id="ARBA00003195"/>
    </source>
</evidence>
<keyword evidence="11" id="KW-1133">Transmembrane helix</keyword>
<dbReference type="AlphaFoldDB" id="A0A131Z500"/>
<dbReference type="GO" id="GO:0005743">
    <property type="term" value="C:mitochondrial inner membrane"/>
    <property type="evidence" value="ECO:0007669"/>
    <property type="project" value="UniProtKB-SubCell"/>
</dbReference>
<evidence type="ECO:0000256" key="8">
    <source>
        <dbReference type="ARBA" id="ARBA00022792"/>
    </source>
</evidence>
<comment type="subcellular location">
    <subcellularLocation>
        <location evidence="2">Mitochondrion inner membrane</location>
        <topology evidence="2">Single-pass membrane protein</topology>
    </subcellularLocation>
</comment>
<keyword evidence="17" id="KW-0830">Ubiquinone</keyword>
<keyword evidence="10" id="KW-0249">Electron transport</keyword>
<organism evidence="17">
    <name type="scientific">Rhipicephalus appendiculatus</name>
    <name type="common">Brown ear tick</name>
    <dbReference type="NCBI Taxonomy" id="34631"/>
    <lineage>
        <taxon>Eukaryota</taxon>
        <taxon>Metazoa</taxon>
        <taxon>Ecdysozoa</taxon>
        <taxon>Arthropoda</taxon>
        <taxon>Chelicerata</taxon>
        <taxon>Arachnida</taxon>
        <taxon>Acari</taxon>
        <taxon>Parasitiformes</taxon>
        <taxon>Ixodida</taxon>
        <taxon>Ixodoidea</taxon>
        <taxon>Ixodidae</taxon>
        <taxon>Rhipicephalinae</taxon>
        <taxon>Rhipicephalus</taxon>
        <taxon>Rhipicephalus</taxon>
    </lineage>
</organism>
<dbReference type="Pfam" id="PF10183">
    <property type="entry name" value="ESSS"/>
    <property type="match status" value="1"/>
</dbReference>
<evidence type="ECO:0000256" key="6">
    <source>
        <dbReference type="ARBA" id="ARBA00022660"/>
    </source>
</evidence>
<keyword evidence="12" id="KW-0496">Mitochondrion</keyword>
<evidence type="ECO:0000256" key="12">
    <source>
        <dbReference type="ARBA" id="ARBA00023128"/>
    </source>
</evidence>
<dbReference type="EMBL" id="GEDV01003366">
    <property type="protein sequence ID" value="JAP85191.1"/>
    <property type="molecule type" value="Transcribed_RNA"/>
</dbReference>
<keyword evidence="8" id="KW-0999">Mitochondrion inner membrane</keyword>
<comment type="similarity">
    <text evidence="3">Belongs to the complex I NDUFB11 subunit family.</text>
</comment>
<keyword evidence="7" id="KW-0812">Transmembrane</keyword>
<evidence type="ECO:0000256" key="16">
    <source>
        <dbReference type="ARBA" id="ARBA00046528"/>
    </source>
</evidence>
<name>A0A131Z500_RHIAP</name>
<protein>
    <recommendedName>
        <fullName evidence="4">NADH dehydrogenase [ubiquinone] 1 beta subcomplex subunit 11, mitochondrial</fullName>
    </recommendedName>
    <alternativeName>
        <fullName evidence="15">Complex I-ESSS</fullName>
    </alternativeName>
    <alternativeName>
        <fullName evidence="14">NADH-ubiquinone oxidoreductase ESSS subunit</fullName>
    </alternativeName>
</protein>
<evidence type="ECO:0000256" key="11">
    <source>
        <dbReference type="ARBA" id="ARBA00022989"/>
    </source>
</evidence>
<evidence type="ECO:0000256" key="15">
    <source>
        <dbReference type="ARBA" id="ARBA00031387"/>
    </source>
</evidence>
<keyword evidence="6" id="KW-0679">Respiratory chain</keyword>
<keyword evidence="5" id="KW-0813">Transport</keyword>
<evidence type="ECO:0000313" key="17">
    <source>
        <dbReference type="EMBL" id="JAP85191.1"/>
    </source>
</evidence>
<dbReference type="PANTHER" id="PTHR13327:SF0">
    <property type="entry name" value="NADH DEHYDROGENASE [UBIQUINONE] 1 BETA SUBCOMPLEX SUBUNIT 11, MITOCHONDRIAL"/>
    <property type="match status" value="1"/>
</dbReference>
<evidence type="ECO:0000256" key="13">
    <source>
        <dbReference type="ARBA" id="ARBA00023136"/>
    </source>
</evidence>